<name>A0A0A9FSZ8_ARUDO</name>
<sequence length="51" mass="5920">MHQPISKSQNLQSIGPLILRSDLSVSRLKNSITNFTFSTIDKEFLWWQLPC</sequence>
<protein>
    <submittedName>
        <fullName evidence="1">Uncharacterized protein</fullName>
    </submittedName>
</protein>
<reference evidence="1" key="1">
    <citation type="submission" date="2014-09" db="EMBL/GenBank/DDBJ databases">
        <authorList>
            <person name="Magalhaes I.L.F."/>
            <person name="Oliveira U."/>
            <person name="Santos F.R."/>
            <person name="Vidigal T.H.D.A."/>
            <person name="Brescovit A.D."/>
            <person name="Santos A.J."/>
        </authorList>
    </citation>
    <scope>NUCLEOTIDE SEQUENCE</scope>
    <source>
        <tissue evidence="1">Shoot tissue taken approximately 20 cm above the soil surface</tissue>
    </source>
</reference>
<dbReference type="EMBL" id="GBRH01183537">
    <property type="protein sequence ID" value="JAE14359.1"/>
    <property type="molecule type" value="Transcribed_RNA"/>
</dbReference>
<reference evidence="1" key="2">
    <citation type="journal article" date="2015" name="Data Brief">
        <title>Shoot transcriptome of the giant reed, Arundo donax.</title>
        <authorList>
            <person name="Barrero R.A."/>
            <person name="Guerrero F.D."/>
            <person name="Moolhuijzen P."/>
            <person name="Goolsby J.A."/>
            <person name="Tidwell J."/>
            <person name="Bellgard S.E."/>
            <person name="Bellgard M.I."/>
        </authorList>
    </citation>
    <scope>NUCLEOTIDE SEQUENCE</scope>
    <source>
        <tissue evidence="1">Shoot tissue taken approximately 20 cm above the soil surface</tissue>
    </source>
</reference>
<evidence type="ECO:0000313" key="1">
    <source>
        <dbReference type="EMBL" id="JAE14359.1"/>
    </source>
</evidence>
<accession>A0A0A9FSZ8</accession>
<dbReference type="AlphaFoldDB" id="A0A0A9FSZ8"/>
<organism evidence="1">
    <name type="scientific">Arundo donax</name>
    <name type="common">Giant reed</name>
    <name type="synonym">Donax arundinaceus</name>
    <dbReference type="NCBI Taxonomy" id="35708"/>
    <lineage>
        <taxon>Eukaryota</taxon>
        <taxon>Viridiplantae</taxon>
        <taxon>Streptophyta</taxon>
        <taxon>Embryophyta</taxon>
        <taxon>Tracheophyta</taxon>
        <taxon>Spermatophyta</taxon>
        <taxon>Magnoliopsida</taxon>
        <taxon>Liliopsida</taxon>
        <taxon>Poales</taxon>
        <taxon>Poaceae</taxon>
        <taxon>PACMAD clade</taxon>
        <taxon>Arundinoideae</taxon>
        <taxon>Arundineae</taxon>
        <taxon>Arundo</taxon>
    </lineage>
</organism>
<proteinExistence type="predicted"/>